<dbReference type="GO" id="GO:0008836">
    <property type="term" value="F:diaminopimelate decarboxylase activity"/>
    <property type="evidence" value="ECO:0007669"/>
    <property type="project" value="TreeGrafter"/>
</dbReference>
<comment type="similarity">
    <text evidence="4">Belongs to the Orn/Lys/Arg decarboxylase class-II family.</text>
</comment>
<dbReference type="InterPro" id="IPR000183">
    <property type="entry name" value="Orn/DAP/Arg_de-COase"/>
</dbReference>
<comment type="cofactor">
    <cofactor evidence="1 3">
        <name>pyridoxal 5'-phosphate</name>
        <dbReference type="ChEBI" id="CHEBI:597326"/>
    </cofactor>
</comment>
<feature type="domain" description="Orn/DAP/Arg decarboxylase 2 C-terminal" evidence="5">
    <location>
        <begin position="35"/>
        <end position="387"/>
    </location>
</feature>
<dbReference type="EMBL" id="BSDS01000002">
    <property type="protein sequence ID" value="GLI39246.1"/>
    <property type="molecule type" value="Genomic_DNA"/>
</dbReference>
<dbReference type="AlphaFoldDB" id="A0A9W6G2C7"/>
<name>A0A9W6G2C7_9BACT</name>
<dbReference type="Pfam" id="PF02784">
    <property type="entry name" value="Orn_Arg_deC_N"/>
    <property type="match status" value="1"/>
</dbReference>
<dbReference type="PANTHER" id="PTHR43727:SF2">
    <property type="entry name" value="GROUP IV DECARBOXYLASE"/>
    <property type="match status" value="1"/>
</dbReference>
<dbReference type="Proteomes" id="UP001144352">
    <property type="component" value="Unassembled WGS sequence"/>
</dbReference>
<evidence type="ECO:0000313" key="8">
    <source>
        <dbReference type="Proteomes" id="UP001144352"/>
    </source>
</evidence>
<dbReference type="PRINTS" id="PR01182">
    <property type="entry name" value="ORNDCRBXLASE"/>
</dbReference>
<dbReference type="SUPFAM" id="SSF50621">
    <property type="entry name" value="Alanine racemase C-terminal domain-like"/>
    <property type="match status" value="1"/>
</dbReference>
<organism evidence="7 8">
    <name type="scientific">Geobacter hydrogenophilus</name>
    <dbReference type="NCBI Taxonomy" id="40983"/>
    <lineage>
        <taxon>Bacteria</taxon>
        <taxon>Pseudomonadati</taxon>
        <taxon>Thermodesulfobacteriota</taxon>
        <taxon>Desulfuromonadia</taxon>
        <taxon>Geobacterales</taxon>
        <taxon>Geobacteraceae</taxon>
        <taxon>Geobacter</taxon>
    </lineage>
</organism>
<protein>
    <submittedName>
        <fullName evidence="7">Diaminopimelate decarboxylase</fullName>
    </submittedName>
</protein>
<accession>A0A9W6G2C7</accession>
<dbReference type="PANTHER" id="PTHR43727">
    <property type="entry name" value="DIAMINOPIMELATE DECARBOXYLASE"/>
    <property type="match status" value="1"/>
</dbReference>
<evidence type="ECO:0000256" key="2">
    <source>
        <dbReference type="ARBA" id="ARBA00022898"/>
    </source>
</evidence>
<dbReference type="InterPro" id="IPR022657">
    <property type="entry name" value="De-COase2_CS"/>
</dbReference>
<dbReference type="InterPro" id="IPR009006">
    <property type="entry name" value="Ala_racemase/Decarboxylase_C"/>
</dbReference>
<evidence type="ECO:0000259" key="6">
    <source>
        <dbReference type="Pfam" id="PF02784"/>
    </source>
</evidence>
<proteinExistence type="inferred from homology"/>
<evidence type="ECO:0000313" key="7">
    <source>
        <dbReference type="EMBL" id="GLI39246.1"/>
    </source>
</evidence>
<dbReference type="PRINTS" id="PR01179">
    <property type="entry name" value="ODADCRBXLASE"/>
</dbReference>
<dbReference type="GO" id="GO:0006596">
    <property type="term" value="P:polyamine biosynthetic process"/>
    <property type="evidence" value="ECO:0007669"/>
    <property type="project" value="InterPro"/>
</dbReference>
<comment type="caution">
    <text evidence="7">The sequence shown here is derived from an EMBL/GenBank/DDBJ whole genome shotgun (WGS) entry which is preliminary data.</text>
</comment>
<keyword evidence="2 3" id="KW-0663">Pyridoxal phosphate</keyword>
<dbReference type="NCBIfam" id="TIGR03099">
    <property type="entry name" value="dCO2ase_PEP1"/>
    <property type="match status" value="1"/>
</dbReference>
<keyword evidence="8" id="KW-1185">Reference proteome</keyword>
<reference evidence="7" key="1">
    <citation type="submission" date="2022-12" db="EMBL/GenBank/DDBJ databases">
        <title>Reference genome sequencing for broad-spectrum identification of bacterial and archaeal isolates by mass spectrometry.</title>
        <authorList>
            <person name="Sekiguchi Y."/>
            <person name="Tourlousse D.M."/>
        </authorList>
    </citation>
    <scope>NUCLEOTIDE SEQUENCE</scope>
    <source>
        <strain evidence="7">H2</strain>
    </source>
</reference>
<dbReference type="Gene3D" id="2.40.37.10">
    <property type="entry name" value="Lyase, Ornithine Decarboxylase, Chain A, domain 1"/>
    <property type="match status" value="1"/>
</dbReference>
<evidence type="ECO:0000256" key="4">
    <source>
        <dbReference type="RuleBase" id="RU003737"/>
    </source>
</evidence>
<dbReference type="Pfam" id="PF00278">
    <property type="entry name" value="Orn_DAP_Arg_deC"/>
    <property type="match status" value="1"/>
</dbReference>
<evidence type="ECO:0000256" key="1">
    <source>
        <dbReference type="ARBA" id="ARBA00001933"/>
    </source>
</evidence>
<dbReference type="InterPro" id="IPR017530">
    <property type="entry name" value="DCO2ase_PEP1"/>
</dbReference>
<dbReference type="InterPro" id="IPR002433">
    <property type="entry name" value="Orn_de-COase"/>
</dbReference>
<feature type="domain" description="Orn/DAP/Arg decarboxylase 2 N-terminal" evidence="6">
    <location>
        <begin position="41"/>
        <end position="293"/>
    </location>
</feature>
<dbReference type="InterPro" id="IPR022644">
    <property type="entry name" value="De-COase2_N"/>
</dbReference>
<evidence type="ECO:0000256" key="3">
    <source>
        <dbReference type="PIRSR" id="PIRSR600183-50"/>
    </source>
</evidence>
<dbReference type="Gene3D" id="3.20.20.10">
    <property type="entry name" value="Alanine racemase"/>
    <property type="match status" value="1"/>
</dbReference>
<feature type="modified residue" description="N6-(pyridoxal phosphate)lysine" evidence="3">
    <location>
        <position position="65"/>
    </location>
</feature>
<dbReference type="SUPFAM" id="SSF51419">
    <property type="entry name" value="PLP-binding barrel"/>
    <property type="match status" value="1"/>
</dbReference>
<dbReference type="InterPro" id="IPR029066">
    <property type="entry name" value="PLP-binding_barrel"/>
</dbReference>
<feature type="active site" description="Proton donor" evidence="3">
    <location>
        <position position="360"/>
    </location>
</feature>
<dbReference type="CDD" id="cd06839">
    <property type="entry name" value="PLPDE_III_Btrk_like"/>
    <property type="match status" value="1"/>
</dbReference>
<dbReference type="PROSITE" id="PS00879">
    <property type="entry name" value="ODR_DC_2_2"/>
    <property type="match status" value="1"/>
</dbReference>
<dbReference type="GO" id="GO:0009089">
    <property type="term" value="P:lysine biosynthetic process via diaminopimelate"/>
    <property type="evidence" value="ECO:0007669"/>
    <property type="project" value="TreeGrafter"/>
</dbReference>
<gene>
    <name evidence="7" type="primary">lysA</name>
    <name evidence="7" type="ORF">GHYDROH2_27470</name>
</gene>
<sequence length="420" mass="45690">MGNGKNGMNLTERNGKICLRDICFEDLAERYGTPFYLYDLETVKGKCAAIRKAFGDSLELLYAVKANPNRELLMAMRGEVEGLDIASAGELDRALEAGYNAGCISFAGPGKTREELRRSLEAGVGCISVESLRELHDLRDLVRAGAPRASILVRVNPQLLIKDFAVKMGGKASQFGIDEEELPSALDFIKANADAFDFKGIHIYAGTQCLNEESLAQNLANTLAIAARVTTDYGMECRVINIGGGLGVSYYEEHPGLDLEKLSTLFRAEFDRYRESTGTKPRILMELGRFLVAEAGIYVTRVVSEKLSRGEQFYVLDGGMNHHLSASGNLGMTIRKNYLVRNFSRPGAERQTCTLVGPLCTPLDLMGKAVSVAAPEVGDLIGFLNSGSYGYSASPLFFLGHGEPCELLLTGDSDLKPGNR</sequence>
<evidence type="ECO:0000259" key="5">
    <source>
        <dbReference type="Pfam" id="PF00278"/>
    </source>
</evidence>
<dbReference type="InterPro" id="IPR022643">
    <property type="entry name" value="De-COase2_C"/>
</dbReference>